<feature type="region of interest" description="Disordered" evidence="1">
    <location>
        <begin position="77"/>
        <end position="105"/>
    </location>
</feature>
<dbReference type="InterPro" id="IPR031983">
    <property type="entry name" value="DUF4786"/>
</dbReference>
<evidence type="ECO:0000256" key="1">
    <source>
        <dbReference type="SAM" id="MobiDB-lite"/>
    </source>
</evidence>
<dbReference type="InParanoid" id="E0VCA0"/>
<reference evidence="4" key="3">
    <citation type="submission" date="2020-05" db="UniProtKB">
        <authorList>
            <consortium name="EnsemblMetazoa"/>
        </authorList>
    </citation>
    <scope>IDENTIFICATION</scope>
    <source>
        <strain evidence="4">USDA</strain>
    </source>
</reference>
<feature type="compositionally biased region" description="Low complexity" evidence="1">
    <location>
        <begin position="49"/>
        <end position="60"/>
    </location>
</feature>
<protein>
    <submittedName>
        <fullName evidence="3 4">Uncharacterized protein</fullName>
    </submittedName>
</protein>
<dbReference type="OrthoDB" id="7700260at2759"/>
<dbReference type="RefSeq" id="XP_002423760.1">
    <property type="nucleotide sequence ID" value="XM_002423715.1"/>
</dbReference>
<dbReference type="EnsemblMetazoa" id="PHUM084750-RA">
    <property type="protein sequence ID" value="PHUM084750-PA"/>
    <property type="gene ID" value="PHUM084750"/>
</dbReference>
<dbReference type="GeneID" id="8231506"/>
<reference evidence="3" key="1">
    <citation type="submission" date="2007-04" db="EMBL/GenBank/DDBJ databases">
        <title>Annotation of Pediculus humanus corporis strain USDA.</title>
        <authorList>
            <person name="Kirkness E."/>
            <person name="Hannick L."/>
            <person name="Hass B."/>
            <person name="Bruggner R."/>
            <person name="Lawson D."/>
            <person name="Bidwell S."/>
            <person name="Joardar V."/>
            <person name="Caler E."/>
            <person name="Walenz B."/>
            <person name="Inman J."/>
            <person name="Schobel S."/>
            <person name="Galinsky K."/>
            <person name="Amedeo P."/>
            <person name="Strausberg R."/>
        </authorList>
    </citation>
    <scope>NUCLEOTIDE SEQUENCE</scope>
    <source>
        <strain evidence="3">USDA</strain>
    </source>
</reference>
<evidence type="ECO:0000313" key="5">
    <source>
        <dbReference type="Proteomes" id="UP000009046"/>
    </source>
</evidence>
<dbReference type="AlphaFoldDB" id="E0VCA0"/>
<evidence type="ECO:0000256" key="2">
    <source>
        <dbReference type="SAM" id="Phobius"/>
    </source>
</evidence>
<dbReference type="EMBL" id="DS235051">
    <property type="protein sequence ID" value="EEB11022.1"/>
    <property type="molecule type" value="Genomic_DNA"/>
</dbReference>
<dbReference type="eggNOG" id="ENOG502S8A3">
    <property type="taxonomic scope" value="Eukaryota"/>
</dbReference>
<dbReference type="Pfam" id="PF16027">
    <property type="entry name" value="DUF4786"/>
    <property type="match status" value="1"/>
</dbReference>
<proteinExistence type="predicted"/>
<keyword evidence="2" id="KW-1133">Transmembrane helix</keyword>
<dbReference type="HOGENOM" id="CLU_974190_0_0_1"/>
<keyword evidence="2" id="KW-0472">Membrane</keyword>
<name>E0VCA0_PEDHC</name>
<feature type="transmembrane region" description="Helical" evidence="2">
    <location>
        <begin position="9"/>
        <end position="31"/>
    </location>
</feature>
<keyword evidence="5" id="KW-1185">Reference proteome</keyword>
<feature type="region of interest" description="Disordered" evidence="1">
    <location>
        <begin position="37"/>
        <end position="63"/>
    </location>
</feature>
<gene>
    <name evidence="4" type="primary">8231506</name>
    <name evidence="3" type="ORF">Phum_PHUM084750</name>
</gene>
<dbReference type="KEGG" id="phu:Phum_PHUM084750"/>
<feature type="compositionally biased region" description="Basic and acidic residues" evidence="1">
    <location>
        <begin position="90"/>
        <end position="100"/>
    </location>
</feature>
<dbReference type="Proteomes" id="UP000009046">
    <property type="component" value="Unassembled WGS sequence"/>
</dbReference>
<dbReference type="EMBL" id="AAZO01001011">
    <property type="status" value="NOT_ANNOTATED_CDS"/>
    <property type="molecule type" value="Genomic_DNA"/>
</dbReference>
<dbReference type="OMA" id="PYSMNEN"/>
<evidence type="ECO:0000313" key="4">
    <source>
        <dbReference type="EnsemblMetazoa" id="PHUM084750-PA"/>
    </source>
</evidence>
<keyword evidence="2" id="KW-0812">Transmembrane</keyword>
<organism>
    <name type="scientific">Pediculus humanus subsp. corporis</name>
    <name type="common">Body louse</name>
    <dbReference type="NCBI Taxonomy" id="121224"/>
    <lineage>
        <taxon>Eukaryota</taxon>
        <taxon>Metazoa</taxon>
        <taxon>Ecdysozoa</taxon>
        <taxon>Arthropoda</taxon>
        <taxon>Hexapoda</taxon>
        <taxon>Insecta</taxon>
        <taxon>Pterygota</taxon>
        <taxon>Neoptera</taxon>
        <taxon>Paraneoptera</taxon>
        <taxon>Psocodea</taxon>
        <taxon>Troctomorpha</taxon>
        <taxon>Phthiraptera</taxon>
        <taxon>Anoplura</taxon>
        <taxon>Pediculidae</taxon>
        <taxon>Pediculus</taxon>
    </lineage>
</organism>
<reference evidence="3" key="2">
    <citation type="submission" date="2007-04" db="EMBL/GenBank/DDBJ databases">
        <title>The genome of the human body louse.</title>
        <authorList>
            <consortium name="The Human Body Louse Genome Consortium"/>
            <person name="Kirkness E."/>
            <person name="Walenz B."/>
            <person name="Hass B."/>
            <person name="Bruggner R."/>
            <person name="Strausberg R."/>
        </authorList>
    </citation>
    <scope>NUCLEOTIDE SEQUENCE</scope>
    <source>
        <strain evidence="3">USDA</strain>
    </source>
</reference>
<dbReference type="VEuPathDB" id="VectorBase:PHUM084750"/>
<dbReference type="CTD" id="8231506"/>
<evidence type="ECO:0000313" key="3">
    <source>
        <dbReference type="EMBL" id="EEB11022.1"/>
    </source>
</evidence>
<sequence length="286" mass="32519">MKSYNEKIIIIIIIIIKMIFMVLLVLINVVVCHPSQKSEGLGHRSENDSVLSSLSSSSSSNPRQIPEILLGKLQSEKSNLNPIDSGDPLKINHDENEKNNHSRRKSKSLSFYPYYLPSVIPFPPPGNFYQQQDNKDTDNSYSPTEWLSRTEPFKKNQPLLDSPTYYIRLPPNPYAFVPGVGYVSRPPSLSDPEVYNNDNVKPETSVQTGNDIYHDPFYRLPINFVSNGKPTSVYQLENDQPVTKPDSNFINLNKGPYVFNGKPSEIYLVAQIYNALYGDELNHFYP</sequence>
<accession>E0VCA0</accession>